<evidence type="ECO:0000256" key="1">
    <source>
        <dbReference type="ARBA" id="ARBA00007228"/>
    </source>
</evidence>
<evidence type="ECO:0000313" key="6">
    <source>
        <dbReference type="Proteomes" id="UP000594688"/>
    </source>
</evidence>
<dbReference type="NCBIfam" id="TIGR00186">
    <property type="entry name" value="rRNA_methyl_3"/>
    <property type="match status" value="1"/>
</dbReference>
<dbReference type="Gene3D" id="3.40.1280.10">
    <property type="match status" value="1"/>
</dbReference>
<dbReference type="GO" id="GO:0005829">
    <property type="term" value="C:cytosol"/>
    <property type="evidence" value="ECO:0007669"/>
    <property type="project" value="TreeGrafter"/>
</dbReference>
<dbReference type="InterPro" id="IPR013123">
    <property type="entry name" value="SpoU_subst-bd"/>
</dbReference>
<dbReference type="CDD" id="cd18103">
    <property type="entry name" value="SpoU-like_RlmB"/>
    <property type="match status" value="1"/>
</dbReference>
<dbReference type="SUPFAM" id="SSF55315">
    <property type="entry name" value="L30e-like"/>
    <property type="match status" value="1"/>
</dbReference>
<evidence type="ECO:0000259" key="4">
    <source>
        <dbReference type="SMART" id="SM00967"/>
    </source>
</evidence>
<dbReference type="GO" id="GO:0006396">
    <property type="term" value="P:RNA processing"/>
    <property type="evidence" value="ECO:0007669"/>
    <property type="project" value="InterPro"/>
</dbReference>
<dbReference type="GO" id="GO:0003723">
    <property type="term" value="F:RNA binding"/>
    <property type="evidence" value="ECO:0007669"/>
    <property type="project" value="InterPro"/>
</dbReference>
<evidence type="ECO:0000256" key="2">
    <source>
        <dbReference type="ARBA" id="ARBA00022603"/>
    </source>
</evidence>
<keyword evidence="2 5" id="KW-0489">Methyltransferase</keyword>
<feature type="domain" description="RNA 2-O ribose methyltransferase substrate binding" evidence="4">
    <location>
        <begin position="9"/>
        <end position="85"/>
    </location>
</feature>
<dbReference type="KEGG" id="nli:G3M70_03520"/>
<dbReference type="EMBL" id="CP048685">
    <property type="protein sequence ID" value="QPJ61008.1"/>
    <property type="molecule type" value="Genomic_DNA"/>
</dbReference>
<evidence type="ECO:0000313" key="5">
    <source>
        <dbReference type="EMBL" id="QPJ61008.1"/>
    </source>
</evidence>
<dbReference type="Gene3D" id="3.30.1330.30">
    <property type="match status" value="1"/>
</dbReference>
<dbReference type="InterPro" id="IPR029028">
    <property type="entry name" value="Alpha/beta_knot_MTases"/>
</dbReference>
<organism evidence="5 6">
    <name type="scientific">Candidatus Nitronauta litoralis</name>
    <dbReference type="NCBI Taxonomy" id="2705533"/>
    <lineage>
        <taxon>Bacteria</taxon>
        <taxon>Pseudomonadati</taxon>
        <taxon>Nitrospinota/Tectimicrobiota group</taxon>
        <taxon>Nitrospinota</taxon>
        <taxon>Nitrospinia</taxon>
        <taxon>Nitrospinales</taxon>
        <taxon>Nitrospinaceae</taxon>
        <taxon>Candidatus Nitronauta</taxon>
    </lineage>
</organism>
<protein>
    <submittedName>
        <fullName evidence="5">23S rRNA (Guanosine(2251)-2'-O)-methyltransferase RlmB</fullName>
    </submittedName>
</protein>
<dbReference type="AlphaFoldDB" id="A0A7T0FZM5"/>
<dbReference type="SUPFAM" id="SSF75217">
    <property type="entry name" value="alpha/beta knot"/>
    <property type="match status" value="1"/>
</dbReference>
<accession>A0A7T0FZM5</accession>
<comment type="similarity">
    <text evidence="1">Belongs to the class IV-like SAM-binding methyltransferase superfamily. RNA methyltransferase TrmH family.</text>
</comment>
<name>A0A7T0FZM5_9BACT</name>
<keyword evidence="3 5" id="KW-0808">Transferase</keyword>
<dbReference type="PANTHER" id="PTHR46429:SF1">
    <property type="entry name" value="23S RRNA (GUANOSINE-2'-O-)-METHYLTRANSFERASE RLMB"/>
    <property type="match status" value="1"/>
</dbReference>
<reference evidence="5 6" key="1">
    <citation type="submission" date="2020-02" db="EMBL/GenBank/DDBJ databases">
        <title>Genomic and physiological characterization of two novel Nitrospinaceae genera.</title>
        <authorList>
            <person name="Mueller A.J."/>
            <person name="Jung M.-Y."/>
            <person name="Strachan C.R."/>
            <person name="Herbold C.W."/>
            <person name="Kirkegaard R.H."/>
            <person name="Daims H."/>
        </authorList>
    </citation>
    <scope>NUCLEOTIDE SEQUENCE [LARGE SCALE GENOMIC DNA]</scope>
    <source>
        <strain evidence="5">EB</strain>
    </source>
</reference>
<dbReference type="InterPro" id="IPR029026">
    <property type="entry name" value="tRNA_m1G_MTases_N"/>
</dbReference>
<gene>
    <name evidence="5" type="primary">rlmB</name>
    <name evidence="5" type="ORF">G3M70_03520</name>
</gene>
<proteinExistence type="inferred from homology"/>
<dbReference type="Pfam" id="PF00588">
    <property type="entry name" value="SpoU_methylase"/>
    <property type="match status" value="1"/>
</dbReference>
<sequence length="248" mass="26739">MTASPKTEMIMGLHPVRKALESGNRACEKLVVASGSPKNRLHPILDLARKKGVPVETLSPSVFQKRYKDKNNQNLVGYFAVRRSQNLEELLEATSHYKNPIVVILDEIQDPQNLGAVLRSAEVLGLQGAIIPNRRAAPLNATAAKCASGALEILPVATVTNLVRAAEELKENGYWVVGLDPEGPTDCGSFEFNFPLALVLGGEAKGIRPLLKKTCDATIKIPMQGQVESLNASAAAAIVFYEACGKRK</sequence>
<dbReference type="SMART" id="SM00967">
    <property type="entry name" value="SpoU_sub_bind"/>
    <property type="match status" value="1"/>
</dbReference>
<dbReference type="Proteomes" id="UP000594688">
    <property type="component" value="Chromosome"/>
</dbReference>
<dbReference type="InterPro" id="IPR001537">
    <property type="entry name" value="SpoU_MeTrfase"/>
</dbReference>
<evidence type="ECO:0000256" key="3">
    <source>
        <dbReference type="ARBA" id="ARBA00022679"/>
    </source>
</evidence>
<dbReference type="FunFam" id="3.40.1280.10:FF:000008">
    <property type="entry name" value="Group 3 RNA methyltransferase TrmH"/>
    <property type="match status" value="1"/>
</dbReference>
<dbReference type="InterPro" id="IPR029064">
    <property type="entry name" value="Ribosomal_eL30-like_sf"/>
</dbReference>
<dbReference type="GO" id="GO:0032259">
    <property type="term" value="P:methylation"/>
    <property type="evidence" value="ECO:0007669"/>
    <property type="project" value="UniProtKB-KW"/>
</dbReference>
<dbReference type="GO" id="GO:0008173">
    <property type="term" value="F:RNA methyltransferase activity"/>
    <property type="evidence" value="ECO:0007669"/>
    <property type="project" value="InterPro"/>
</dbReference>
<dbReference type="Pfam" id="PF08032">
    <property type="entry name" value="SpoU_sub_bind"/>
    <property type="match status" value="1"/>
</dbReference>
<dbReference type="InterPro" id="IPR004441">
    <property type="entry name" value="rRNA_MeTrfase_TrmH"/>
</dbReference>
<dbReference type="PANTHER" id="PTHR46429">
    <property type="entry name" value="23S RRNA (GUANOSINE-2'-O-)-METHYLTRANSFERASE RLMB"/>
    <property type="match status" value="1"/>
</dbReference>